<dbReference type="EMBL" id="JASSZA010000005">
    <property type="protein sequence ID" value="KAK2111991.1"/>
    <property type="molecule type" value="Genomic_DNA"/>
</dbReference>
<comment type="caution">
    <text evidence="2">The sequence shown here is derived from an EMBL/GenBank/DDBJ whole genome shotgun (WGS) entry which is preliminary data.</text>
</comment>
<keyword evidence="3" id="KW-1185">Reference proteome</keyword>
<sequence length="70" mass="7667">MNVRNGRGVHGGQLTAPGLDPEDPLILSWGRGLEVGAEEPVSIRIRVDSARNLPLHEQNTLSVTLEIMPW</sequence>
<feature type="non-terminal residue" evidence="2">
    <location>
        <position position="70"/>
    </location>
</feature>
<evidence type="ECO:0000256" key="1">
    <source>
        <dbReference type="SAM" id="MobiDB-lite"/>
    </source>
</evidence>
<evidence type="ECO:0000313" key="2">
    <source>
        <dbReference type="EMBL" id="KAK2111991.1"/>
    </source>
</evidence>
<reference evidence="2 3" key="1">
    <citation type="submission" date="2023-05" db="EMBL/GenBank/DDBJ databases">
        <title>B98-5 Cell Line De Novo Hybrid Assembly: An Optical Mapping Approach.</title>
        <authorList>
            <person name="Kananen K."/>
            <person name="Auerbach J.A."/>
            <person name="Kautto E."/>
            <person name="Blachly J.S."/>
        </authorList>
    </citation>
    <scope>NUCLEOTIDE SEQUENCE [LARGE SCALE GENOMIC DNA]</scope>
    <source>
        <strain evidence="2">B95-8</strain>
        <tissue evidence="2">Cell line</tissue>
    </source>
</reference>
<name>A0ABQ9VRK8_SAGOE</name>
<feature type="region of interest" description="Disordered" evidence="1">
    <location>
        <begin position="1"/>
        <end position="21"/>
    </location>
</feature>
<protein>
    <submittedName>
        <fullName evidence="2">Uncharacterized protein</fullName>
    </submittedName>
</protein>
<organism evidence="2 3">
    <name type="scientific">Saguinus oedipus</name>
    <name type="common">Cotton-top tamarin</name>
    <name type="synonym">Oedipomidas oedipus</name>
    <dbReference type="NCBI Taxonomy" id="9490"/>
    <lineage>
        <taxon>Eukaryota</taxon>
        <taxon>Metazoa</taxon>
        <taxon>Chordata</taxon>
        <taxon>Craniata</taxon>
        <taxon>Vertebrata</taxon>
        <taxon>Euteleostomi</taxon>
        <taxon>Mammalia</taxon>
        <taxon>Eutheria</taxon>
        <taxon>Euarchontoglires</taxon>
        <taxon>Primates</taxon>
        <taxon>Haplorrhini</taxon>
        <taxon>Platyrrhini</taxon>
        <taxon>Cebidae</taxon>
        <taxon>Callitrichinae</taxon>
        <taxon>Saguinus</taxon>
    </lineage>
</organism>
<evidence type="ECO:0000313" key="3">
    <source>
        <dbReference type="Proteomes" id="UP001266305"/>
    </source>
</evidence>
<proteinExistence type="predicted"/>
<gene>
    <name evidence="2" type="ORF">P7K49_011738</name>
</gene>
<accession>A0ABQ9VRK8</accession>
<dbReference type="Proteomes" id="UP001266305">
    <property type="component" value="Unassembled WGS sequence"/>
</dbReference>